<evidence type="ECO:0000256" key="1">
    <source>
        <dbReference type="SAM" id="MobiDB-lite"/>
    </source>
</evidence>
<dbReference type="PANTHER" id="PTHR39214:SF1">
    <property type="entry name" value="MICROBODY (PEROXISOME) BIOGENESIS PROTEIN PEROXIN 8 (EUROFUNG)"/>
    <property type="match status" value="1"/>
</dbReference>
<dbReference type="Pfam" id="PF26001">
    <property type="entry name" value="Pex8"/>
    <property type="match status" value="1"/>
</dbReference>
<dbReference type="AlphaFoldDB" id="A0AA38S746"/>
<dbReference type="PANTHER" id="PTHR39214">
    <property type="entry name" value="MICROBODY (PEROXISOME) BIOGENESIS PROTEIN PEROXIN 8 (EUROFUNG)"/>
    <property type="match status" value="1"/>
</dbReference>
<feature type="compositionally biased region" description="Low complexity" evidence="1">
    <location>
        <begin position="583"/>
        <end position="593"/>
    </location>
</feature>
<evidence type="ECO:0000313" key="3">
    <source>
        <dbReference type="Proteomes" id="UP001174694"/>
    </source>
</evidence>
<dbReference type="EMBL" id="JANBVO010000005">
    <property type="protein sequence ID" value="KAJ9151884.1"/>
    <property type="molecule type" value="Genomic_DNA"/>
</dbReference>
<name>A0AA38S746_9PEZI</name>
<keyword evidence="3" id="KW-1185">Reference proteome</keyword>
<proteinExistence type="predicted"/>
<dbReference type="Proteomes" id="UP001174694">
    <property type="component" value="Unassembled WGS sequence"/>
</dbReference>
<comment type="caution">
    <text evidence="2">The sequence shown here is derived from an EMBL/GenBank/DDBJ whole genome shotgun (WGS) entry which is preliminary data.</text>
</comment>
<gene>
    <name evidence="2" type="ORF">NKR23_g2890</name>
</gene>
<accession>A0AA38S746</accession>
<evidence type="ECO:0000313" key="2">
    <source>
        <dbReference type="EMBL" id="KAJ9151884.1"/>
    </source>
</evidence>
<reference evidence="2" key="1">
    <citation type="submission" date="2022-07" db="EMBL/GenBank/DDBJ databases">
        <title>Fungi with potential for degradation of polypropylene.</title>
        <authorList>
            <person name="Gostincar C."/>
        </authorList>
    </citation>
    <scope>NUCLEOTIDE SEQUENCE</scope>
    <source>
        <strain evidence="2">EXF-13308</strain>
    </source>
</reference>
<feature type="region of interest" description="Disordered" evidence="1">
    <location>
        <begin position="568"/>
        <end position="593"/>
    </location>
</feature>
<protein>
    <submittedName>
        <fullName evidence="2">Peroxin 8</fullName>
    </submittedName>
</protein>
<dbReference type="InterPro" id="IPR055334">
    <property type="entry name" value="PEX8-like"/>
</dbReference>
<sequence>MQTDRLLATVLRLYQDVHDDARTDQIYSSTLTLLTHLSNPLNLTLLASHFLSAPAIWRRPADSLRACARVISVYNTAAIHVRRNELENTSARRRGPPVPPVGGGLGSEAWTRAVVKGADERSSRWRHLLVLTGILVGMESNDRRSLSGSMRHTLESAVVTAANLALEARLTEKGGPSAEAAVALALTYAFPLLSDGAKAQLNCDDLLSVAVRALAGDACFQSGVFLGAMDADIRRLGQRLDLPQASPSFLYFSDLNSRPLLDAAGPLSKVICYAVEHARDAQHVMEAQDELLAFSGALQGHWQVNKLSGVDVGEEAMSLTPATLQTTWPAVWQVLKKILFATVAILQTVVSRSLLDPRLGGAGIASKTASKTLHTLRNIYFISSRGNDSFQVYTFTYMASIDILARDPEASTSFLRETQPPNTGSIPADPLHRTLDLFYLNTAEHLPLSLSSEACESLIVQPATVYLSHSGPLSPRMVELFEAAHSAILSVLSCPHNAPITIQLAPFYAETLLSSFPARISPRQFRLAFRTLVQILSPPFPISATHPDLAETLLEMVRFRVPTAGAAPLPPGPDATASHSDPSGKAAAGGPSAPASEQSALALTLVDALPFLPLGIVEDWMTLAAGAVNEVADPALREDARRRFWEVLASGEMDVERAAVGVAWWGTKGGREMVLFGRAPARGDQLLMSGAILDETGMSRL</sequence>
<organism evidence="2 3">
    <name type="scientific">Pleurostoma richardsiae</name>
    <dbReference type="NCBI Taxonomy" id="41990"/>
    <lineage>
        <taxon>Eukaryota</taxon>
        <taxon>Fungi</taxon>
        <taxon>Dikarya</taxon>
        <taxon>Ascomycota</taxon>
        <taxon>Pezizomycotina</taxon>
        <taxon>Sordariomycetes</taxon>
        <taxon>Sordariomycetidae</taxon>
        <taxon>Calosphaeriales</taxon>
        <taxon>Pleurostomataceae</taxon>
        <taxon>Pleurostoma</taxon>
    </lineage>
</organism>